<comment type="caution">
    <text evidence="4">The sequence shown here is derived from an EMBL/GenBank/DDBJ whole genome shotgun (WGS) entry which is preliminary data.</text>
</comment>
<dbReference type="PANTHER" id="PTHR46152:SF3">
    <property type="entry name" value="NF-KAPPA-B INHIBITOR-INTERACTING RAS-LIKE PROTEIN"/>
    <property type="match status" value="1"/>
</dbReference>
<dbReference type="InterPro" id="IPR027417">
    <property type="entry name" value="P-loop_NTPase"/>
</dbReference>
<dbReference type="Pfam" id="PF00071">
    <property type="entry name" value="Ras"/>
    <property type="match status" value="1"/>
</dbReference>
<dbReference type="GO" id="GO:0005525">
    <property type="term" value="F:GTP binding"/>
    <property type="evidence" value="ECO:0007669"/>
    <property type="project" value="UniProtKB-KW"/>
</dbReference>
<comment type="similarity">
    <text evidence="1">Belongs to the small GTPase superfamily. Ras family. KappaB-Ras subfamily.</text>
</comment>
<protein>
    <recommendedName>
        <fullName evidence="6">NF-kappa-B inhibitor-interacting Ras-like protein</fullName>
    </recommendedName>
</protein>
<dbReference type="PROSITE" id="PS51419">
    <property type="entry name" value="RAB"/>
    <property type="match status" value="1"/>
</dbReference>
<evidence type="ECO:0000256" key="1">
    <source>
        <dbReference type="ARBA" id="ARBA00008094"/>
    </source>
</evidence>
<dbReference type="Gene3D" id="3.40.50.300">
    <property type="entry name" value="P-loop containing nucleotide triphosphate hydrolases"/>
    <property type="match status" value="1"/>
</dbReference>
<dbReference type="PANTHER" id="PTHR46152">
    <property type="entry name" value="NF-KAPPA-B INHIBITOR-INTERACTING RAS-LIKE PROTEIN"/>
    <property type="match status" value="1"/>
</dbReference>
<evidence type="ECO:0000313" key="5">
    <source>
        <dbReference type="Proteomes" id="UP001200034"/>
    </source>
</evidence>
<dbReference type="GO" id="GO:0032794">
    <property type="term" value="F:GTPase activating protein binding"/>
    <property type="evidence" value="ECO:0007669"/>
    <property type="project" value="TreeGrafter"/>
</dbReference>
<dbReference type="SUPFAM" id="SSF52540">
    <property type="entry name" value="P-loop containing nucleoside triphosphate hydrolases"/>
    <property type="match status" value="1"/>
</dbReference>
<gene>
    <name evidence="4" type="ORF">KR093_008640</name>
</gene>
<keyword evidence="2" id="KW-0547">Nucleotide-binding</keyword>
<keyword evidence="5" id="KW-1185">Reference proteome</keyword>
<evidence type="ECO:0000313" key="4">
    <source>
        <dbReference type="EMBL" id="KAH8371716.1"/>
    </source>
</evidence>
<dbReference type="PROSITE" id="PS51421">
    <property type="entry name" value="RAS"/>
    <property type="match status" value="1"/>
</dbReference>
<dbReference type="AlphaFoldDB" id="A0AAD4K1U1"/>
<dbReference type="EMBL" id="JAJJHW010002585">
    <property type="protein sequence ID" value="KAH8371716.1"/>
    <property type="molecule type" value="Genomic_DNA"/>
</dbReference>
<keyword evidence="3" id="KW-0342">GTP-binding</keyword>
<dbReference type="FunFam" id="3.40.50.300:FF:002473">
    <property type="entry name" value="KappaB-Ras, isoform B"/>
    <property type="match status" value="1"/>
</dbReference>
<evidence type="ECO:0000256" key="2">
    <source>
        <dbReference type="ARBA" id="ARBA00022741"/>
    </source>
</evidence>
<accession>A0AAD4K1U1</accession>
<dbReference type="SMART" id="SM00173">
    <property type="entry name" value="RAS"/>
    <property type="match status" value="1"/>
</dbReference>
<sequence>MLNAKIGKVGKVLVCGMKNVGKTALIEQLVYGNVNTETVSGSQVFVIEFGVNKINILKELHPTIEDIYVASVDTGRGGARETLRIYDTAGLQGEQAAQLPRHYLQFPDAFVLVYDPTDPRSLDMLADIKTDIDKHKEKKEVPVIVLANVRARSKKDTPPTTPIPVESVMDRANNWCQRERIKHYTVNVMERPSLYEPFTVLCARLHPPQTKSTFPQLRQVMQNRQKSEV</sequence>
<proteinExistence type="inferred from homology"/>
<name>A0AAD4K1U1_9MUSC</name>
<reference evidence="4" key="1">
    <citation type="journal article" date="2021" name="Mol. Ecol. Resour.">
        <title>Phylogenomic analyses of the genus Drosophila reveals genomic signals of climate adaptation.</title>
        <authorList>
            <person name="Li F."/>
            <person name="Rane R.V."/>
            <person name="Luria V."/>
            <person name="Xiong Z."/>
            <person name="Chen J."/>
            <person name="Li Z."/>
            <person name="Catullo R.A."/>
            <person name="Griffin P.C."/>
            <person name="Schiffer M."/>
            <person name="Pearce S."/>
            <person name="Lee S.F."/>
            <person name="McElroy K."/>
            <person name="Stocker A."/>
            <person name="Shirriffs J."/>
            <person name="Cockerell F."/>
            <person name="Coppin C."/>
            <person name="Sgro C.M."/>
            <person name="Karger A."/>
            <person name="Cain J.W."/>
            <person name="Weber J.A."/>
            <person name="Santpere G."/>
            <person name="Kirschner M.W."/>
            <person name="Hoffmann A.A."/>
            <person name="Oakeshott J.G."/>
            <person name="Zhang G."/>
        </authorList>
    </citation>
    <scope>NUCLEOTIDE SEQUENCE</scope>
    <source>
        <strain evidence="4">BGI-SZ-2011g</strain>
    </source>
</reference>
<evidence type="ECO:0000256" key="3">
    <source>
        <dbReference type="ARBA" id="ARBA00023134"/>
    </source>
</evidence>
<organism evidence="4 5">
    <name type="scientific">Drosophila rubida</name>
    <dbReference type="NCBI Taxonomy" id="30044"/>
    <lineage>
        <taxon>Eukaryota</taxon>
        <taxon>Metazoa</taxon>
        <taxon>Ecdysozoa</taxon>
        <taxon>Arthropoda</taxon>
        <taxon>Hexapoda</taxon>
        <taxon>Insecta</taxon>
        <taxon>Pterygota</taxon>
        <taxon>Neoptera</taxon>
        <taxon>Endopterygota</taxon>
        <taxon>Diptera</taxon>
        <taxon>Brachycera</taxon>
        <taxon>Muscomorpha</taxon>
        <taxon>Ephydroidea</taxon>
        <taxon>Drosophilidae</taxon>
        <taxon>Drosophila</taxon>
    </lineage>
</organism>
<dbReference type="InterPro" id="IPR042227">
    <property type="entry name" value="KBRS"/>
</dbReference>
<evidence type="ECO:0008006" key="6">
    <source>
        <dbReference type="Google" id="ProtNLM"/>
    </source>
</evidence>
<dbReference type="GO" id="GO:0003924">
    <property type="term" value="F:GTPase activity"/>
    <property type="evidence" value="ECO:0007669"/>
    <property type="project" value="InterPro"/>
</dbReference>
<dbReference type="GO" id="GO:0043124">
    <property type="term" value="P:negative regulation of canonical NF-kappaB signal transduction"/>
    <property type="evidence" value="ECO:0007669"/>
    <property type="project" value="InterPro"/>
</dbReference>
<dbReference type="Proteomes" id="UP001200034">
    <property type="component" value="Unassembled WGS sequence"/>
</dbReference>
<dbReference type="InterPro" id="IPR001806">
    <property type="entry name" value="Small_GTPase"/>
</dbReference>
<dbReference type="GO" id="GO:0032484">
    <property type="term" value="P:Ral protein signal transduction"/>
    <property type="evidence" value="ECO:0007669"/>
    <property type="project" value="TreeGrafter"/>
</dbReference>